<feature type="domain" description="DUF7721" evidence="2">
    <location>
        <begin position="48"/>
        <end position="127"/>
    </location>
</feature>
<name>A0A8H4LTP8_9HYPO</name>
<evidence type="ECO:0000256" key="1">
    <source>
        <dbReference type="SAM" id="MobiDB-lite"/>
    </source>
</evidence>
<reference evidence="3 4" key="1">
    <citation type="journal article" date="2020" name="Genome Biol. Evol.">
        <title>A new high-quality draft genome assembly of the Chinese cordyceps Ophiocordyceps sinensis.</title>
        <authorList>
            <person name="Shu R."/>
            <person name="Zhang J."/>
            <person name="Meng Q."/>
            <person name="Zhang H."/>
            <person name="Zhou G."/>
            <person name="Li M."/>
            <person name="Wu P."/>
            <person name="Zhao Y."/>
            <person name="Chen C."/>
            <person name="Qin Q."/>
        </authorList>
    </citation>
    <scope>NUCLEOTIDE SEQUENCE [LARGE SCALE GENOMIC DNA]</scope>
    <source>
        <strain evidence="3 4">IOZ07</strain>
    </source>
</reference>
<proteinExistence type="predicted"/>
<dbReference type="OrthoDB" id="2290255at2759"/>
<feature type="compositionally biased region" description="Low complexity" evidence="1">
    <location>
        <begin position="17"/>
        <end position="34"/>
    </location>
</feature>
<evidence type="ECO:0000313" key="4">
    <source>
        <dbReference type="Proteomes" id="UP000557566"/>
    </source>
</evidence>
<feature type="region of interest" description="Disordered" evidence="1">
    <location>
        <begin position="1"/>
        <end position="154"/>
    </location>
</feature>
<protein>
    <recommendedName>
        <fullName evidence="2">DUF7721 domain-containing protein</fullName>
    </recommendedName>
</protein>
<feature type="compositionally biased region" description="Basic and acidic residues" evidence="1">
    <location>
        <begin position="36"/>
        <end position="55"/>
    </location>
</feature>
<evidence type="ECO:0000259" key="2">
    <source>
        <dbReference type="Pfam" id="PF24845"/>
    </source>
</evidence>
<feature type="compositionally biased region" description="Basic and acidic residues" evidence="1">
    <location>
        <begin position="98"/>
        <end position="107"/>
    </location>
</feature>
<dbReference type="Pfam" id="PF24845">
    <property type="entry name" value="DUF7721"/>
    <property type="match status" value="1"/>
</dbReference>
<sequence>MDKLINAGKEFLESQKQNQSSNQGQGGQSNSSGGYKSHDGRDDDDGLRNADHEASRLAGSSGSTDLFSKVVGALGQRKGQIAEEDIDEEDVARKHKQTYQDDSHGDENSLGAAAAMQALKMFGQGGGGDSSSGNNNNSNNNNNNKGSQGGQGAFLAMAMAEASKLFDDKAAKGKVPEGASKESTIQKAGEMAMKMYFKKQAKQQGGLMGMASQFIK</sequence>
<dbReference type="AlphaFoldDB" id="A0A8H4LTP8"/>
<keyword evidence="4" id="KW-1185">Reference proteome</keyword>
<dbReference type="PANTHER" id="PTHR39477:SF1">
    <property type="entry name" value="BETA-FLANKING PROTEIN"/>
    <property type="match status" value="1"/>
</dbReference>
<comment type="caution">
    <text evidence="3">The sequence shown here is derived from an EMBL/GenBank/DDBJ whole genome shotgun (WGS) entry which is preliminary data.</text>
</comment>
<accession>A0A8H4LTP8</accession>
<dbReference type="Proteomes" id="UP000557566">
    <property type="component" value="Unassembled WGS sequence"/>
</dbReference>
<dbReference type="EMBL" id="JAAVMX010000008">
    <property type="protein sequence ID" value="KAF4505429.1"/>
    <property type="molecule type" value="Genomic_DNA"/>
</dbReference>
<organism evidence="3 4">
    <name type="scientific">Ophiocordyceps sinensis</name>
    <dbReference type="NCBI Taxonomy" id="72228"/>
    <lineage>
        <taxon>Eukaryota</taxon>
        <taxon>Fungi</taxon>
        <taxon>Dikarya</taxon>
        <taxon>Ascomycota</taxon>
        <taxon>Pezizomycotina</taxon>
        <taxon>Sordariomycetes</taxon>
        <taxon>Hypocreomycetidae</taxon>
        <taxon>Hypocreales</taxon>
        <taxon>Ophiocordycipitaceae</taxon>
        <taxon>Ophiocordyceps</taxon>
    </lineage>
</organism>
<gene>
    <name evidence="3" type="ORF">G6O67_007381</name>
</gene>
<dbReference type="PANTHER" id="PTHR39477">
    <property type="entry name" value="CHROMOSOME 8, WHOLE GENOME SHOTGUN SEQUENCE"/>
    <property type="match status" value="1"/>
</dbReference>
<dbReference type="InterPro" id="IPR056138">
    <property type="entry name" value="DUF7721"/>
</dbReference>
<evidence type="ECO:0000313" key="3">
    <source>
        <dbReference type="EMBL" id="KAF4505429.1"/>
    </source>
</evidence>
<feature type="compositionally biased region" description="Low complexity" evidence="1">
    <location>
        <begin position="131"/>
        <end position="146"/>
    </location>
</feature>